<keyword evidence="2" id="KW-0378">Hydrolase</keyword>
<dbReference type="GO" id="GO:0016787">
    <property type="term" value="F:hydrolase activity"/>
    <property type="evidence" value="ECO:0007669"/>
    <property type="project" value="UniProtKB-KW"/>
</dbReference>
<reference evidence="2 3" key="1">
    <citation type="submission" date="2024-08" db="EMBL/GenBank/DDBJ databases">
        <authorList>
            <person name="Lu H."/>
        </authorList>
    </citation>
    <scope>NUCLEOTIDE SEQUENCE [LARGE SCALE GENOMIC DNA]</scope>
    <source>
        <strain evidence="2 3">BYS87W</strain>
    </source>
</reference>
<dbReference type="InterPro" id="IPR037171">
    <property type="entry name" value="NagB/RpiA_transferase-like"/>
</dbReference>
<organism evidence="2 3">
    <name type="scientific">Pelomonas baiyunensis</name>
    <dbReference type="NCBI Taxonomy" id="3299026"/>
    <lineage>
        <taxon>Bacteria</taxon>
        <taxon>Pseudomonadati</taxon>
        <taxon>Pseudomonadota</taxon>
        <taxon>Betaproteobacteria</taxon>
        <taxon>Burkholderiales</taxon>
        <taxon>Sphaerotilaceae</taxon>
        <taxon>Roseateles</taxon>
    </lineage>
</organism>
<dbReference type="InterPro" id="IPR046433">
    <property type="entry name" value="ActCoA_hydro"/>
</dbReference>
<comment type="caution">
    <text evidence="2">The sequence shown here is derived from an EMBL/GenBank/DDBJ whole genome shotgun (WGS) entry which is preliminary data.</text>
</comment>
<evidence type="ECO:0000259" key="1">
    <source>
        <dbReference type="Pfam" id="PF13336"/>
    </source>
</evidence>
<dbReference type="Gene3D" id="3.40.1080.20">
    <property type="entry name" value="Acetyl-CoA hydrolase/transferase C-terminal domain"/>
    <property type="match status" value="1"/>
</dbReference>
<protein>
    <submittedName>
        <fullName evidence="2">Acetyl-CoA hydrolase/transferase C-terminal domain-containing protein</fullName>
    </submittedName>
</protein>
<dbReference type="InterPro" id="IPR038460">
    <property type="entry name" value="AcetylCoA_hyd_C_sf"/>
</dbReference>
<dbReference type="Gene3D" id="3.30.750.70">
    <property type="entry name" value="4-hydroxybutyrate coenzyme like domains"/>
    <property type="match status" value="1"/>
</dbReference>
<dbReference type="PANTHER" id="PTHR21432">
    <property type="entry name" value="ACETYL-COA HYDROLASE-RELATED"/>
    <property type="match status" value="1"/>
</dbReference>
<evidence type="ECO:0000313" key="2">
    <source>
        <dbReference type="EMBL" id="MFG6466924.1"/>
    </source>
</evidence>
<dbReference type="Gene3D" id="3.40.1080.10">
    <property type="entry name" value="Glutaconate Coenzyme A-transferase"/>
    <property type="match status" value="1"/>
</dbReference>
<dbReference type="Proteomes" id="UP001606303">
    <property type="component" value="Unassembled WGS sequence"/>
</dbReference>
<keyword evidence="3" id="KW-1185">Reference proteome</keyword>
<sequence>MNAAEAARAPQDPTPASSPLHLQDLQTAVQFVLDRVQGPVHLALPLGIGKPNAWVNVLYERMAADAARPLRILTALSLEKPSGQSDLERHFLDPLVARVFGNYPDLLYVKAARAQTLPAHIEVREFFLKTGDYLGNDAAQQGFICSNYSLAVRDMLAQGANVIAQAVAVCTGPDGRPRYSLSCNPDLTADFVEQCRAQGRPLLTVAVLNRELPFMPGPAEVTEDFFDLIVDAPEGHHALFAPPNPSVSTADNAIGLHAASLVADGGTLQIGIGSLGDAIAQALLLRDRNNSQFREALAALDAAAPYAARQLGRFEQGLYGCSEMFVNGLLQLLDAGVIRRAVYPDLGLQTLANRGELPATPTPAAAHALVARGLWAPQLTATTLTHGQAIGLLNAALTLDDATQTLQCANQRWPNDLRQLPPEALGTQWRGTAVLHGGFFLGPRAFYERLRDMPDALRNGIAMSRIGVINELYDSPGHPEALKRAQRRQARFINTTMKMTLLGAASSDATADGRVVSGVGGQYNFVAQAHALPDARSVLALRATHDNAAGLKSNLVWSHGNCTIPRHLRDLVVTEYGVADLRGASDAECIQRLLCIADSRFQDALMREAQAHGKLAPNWRLPEHARHNTPEALKALLRPAREAGALPDFPFGTDLDADEIRIVRALRKLKHASHHPLELVHTALASLSPHRAVPPAYLERLGLAEAHGLRDLLLKRLLAASF</sequence>
<gene>
    <name evidence="2" type="ORF">ACG01O_09930</name>
</gene>
<dbReference type="InterPro" id="IPR026888">
    <property type="entry name" value="AcetylCoA_hyd_C"/>
</dbReference>
<dbReference type="Pfam" id="PF13336">
    <property type="entry name" value="AcetylCoA_hyd_C"/>
    <property type="match status" value="1"/>
</dbReference>
<feature type="domain" description="Acetyl-CoA hydrolase/transferase C-terminal" evidence="1">
    <location>
        <begin position="442"/>
        <end position="609"/>
    </location>
</feature>
<proteinExistence type="predicted"/>
<name>A0ABW7GY73_9BURK</name>
<dbReference type="SUPFAM" id="SSF100950">
    <property type="entry name" value="NagB/RpiA/CoA transferase-like"/>
    <property type="match status" value="1"/>
</dbReference>
<dbReference type="EMBL" id="JBIGIB010000002">
    <property type="protein sequence ID" value="MFG6466924.1"/>
    <property type="molecule type" value="Genomic_DNA"/>
</dbReference>
<evidence type="ECO:0000313" key="3">
    <source>
        <dbReference type="Proteomes" id="UP001606303"/>
    </source>
</evidence>
<dbReference type="PANTHER" id="PTHR21432:SF20">
    <property type="entry name" value="ACETYL-COA HYDROLASE"/>
    <property type="match status" value="1"/>
</dbReference>
<dbReference type="RefSeq" id="WP_394383995.1">
    <property type="nucleotide sequence ID" value="NZ_JBIGIB010000002.1"/>
</dbReference>
<accession>A0ABW7GY73</accession>